<gene>
    <name evidence="3" type="ORF">OB960_05080</name>
</gene>
<keyword evidence="2" id="KW-0472">Membrane</keyword>
<proteinExistence type="predicted"/>
<dbReference type="AlphaFoldDB" id="A0AAP2YWG3"/>
<accession>A0AAP2YWG3</accession>
<feature type="region of interest" description="Disordered" evidence="1">
    <location>
        <begin position="302"/>
        <end position="324"/>
    </location>
</feature>
<reference evidence="3" key="1">
    <citation type="submission" date="2022-09" db="EMBL/GenBank/DDBJ databases">
        <title>Enrichment on poylsaccharides allowed isolation of novel metabolic and taxonomic groups of Haloarchaea.</title>
        <authorList>
            <person name="Sorokin D.Y."/>
            <person name="Elcheninov A.G."/>
            <person name="Khizhniak T.V."/>
            <person name="Kolganova T.V."/>
            <person name="Kublanov I.V."/>
        </authorList>
    </citation>
    <scope>NUCLEOTIDE SEQUENCE</scope>
    <source>
        <strain evidence="3">AArc-xg1-1</strain>
    </source>
</reference>
<dbReference type="RefSeq" id="WP_338002611.1">
    <property type="nucleotide sequence ID" value="NZ_JAOPKA010000002.1"/>
</dbReference>
<evidence type="ECO:0000256" key="1">
    <source>
        <dbReference type="SAM" id="MobiDB-lite"/>
    </source>
</evidence>
<evidence type="ECO:0000313" key="4">
    <source>
        <dbReference type="Proteomes" id="UP001321018"/>
    </source>
</evidence>
<feature type="transmembrane region" description="Helical" evidence="2">
    <location>
        <begin position="20"/>
        <end position="43"/>
    </location>
</feature>
<organism evidence="3 4">
    <name type="scientific">Natronoglomus mannanivorans</name>
    <dbReference type="NCBI Taxonomy" id="2979990"/>
    <lineage>
        <taxon>Archaea</taxon>
        <taxon>Methanobacteriati</taxon>
        <taxon>Methanobacteriota</taxon>
        <taxon>Stenosarchaea group</taxon>
        <taxon>Halobacteria</taxon>
        <taxon>Halobacteriales</taxon>
        <taxon>Natrialbaceae</taxon>
        <taxon>Natronoglomus</taxon>
    </lineage>
</organism>
<keyword evidence="2" id="KW-1133">Transmembrane helix</keyword>
<feature type="transmembrane region" description="Helical" evidence="2">
    <location>
        <begin position="244"/>
        <end position="262"/>
    </location>
</feature>
<comment type="caution">
    <text evidence="3">The sequence shown here is derived from an EMBL/GenBank/DDBJ whole genome shotgun (WGS) entry which is preliminary data.</text>
</comment>
<evidence type="ECO:0000313" key="3">
    <source>
        <dbReference type="EMBL" id="MCU4740771.1"/>
    </source>
</evidence>
<feature type="transmembrane region" description="Helical" evidence="2">
    <location>
        <begin position="55"/>
        <end position="76"/>
    </location>
</feature>
<dbReference type="EMBL" id="JAOPKA010000002">
    <property type="protein sequence ID" value="MCU4740771.1"/>
    <property type="molecule type" value="Genomic_DNA"/>
</dbReference>
<evidence type="ECO:0000256" key="2">
    <source>
        <dbReference type="SAM" id="Phobius"/>
    </source>
</evidence>
<dbReference type="Proteomes" id="UP001321018">
    <property type="component" value="Unassembled WGS sequence"/>
</dbReference>
<keyword evidence="2" id="KW-0812">Transmembrane</keyword>
<sequence length="324" mass="35385">MGLHFKKATSIFRKTMPFVLLRLGVGLLLGVLTIVYFGVIAWLGYRLVDAGTISGWIAIVGLLLSVGLFVWGWRLFSKYVLYLIKAGHIAVIAHIVETGDVPPNQIQYGKDQVKEHFTEASALFAVDKVVKAVVKQFNKGVVSFSKLFSFVPSLKKLVRLLGEAVALAASYIDEAIIAYMFVNSEQNRWQSARDGVVLYGKNWKPVLASTMLIVGGLYVAAFLLFLAFTPIAGILGNLSSAFEIAGWAVVGGITLTVYTGFLKPWVKTVVITTFLVEIEGETPDSETADWIAGRSDRFQELASKAEPDGSSDGDEPREEVTVAQ</sequence>
<protein>
    <submittedName>
        <fullName evidence="3">Uncharacterized protein</fullName>
    </submittedName>
</protein>
<feature type="transmembrane region" description="Helical" evidence="2">
    <location>
        <begin position="211"/>
        <end position="232"/>
    </location>
</feature>
<name>A0AAP2YWG3_9EURY</name>